<feature type="compositionally biased region" description="Basic residues" evidence="6">
    <location>
        <begin position="317"/>
        <end position="326"/>
    </location>
</feature>
<dbReference type="GO" id="GO:0051123">
    <property type="term" value="P:RNA polymerase II preinitiation complex assembly"/>
    <property type="evidence" value="ECO:0007669"/>
    <property type="project" value="TreeGrafter"/>
</dbReference>
<feature type="region of interest" description="Disordered" evidence="6">
    <location>
        <begin position="126"/>
        <end position="172"/>
    </location>
</feature>
<dbReference type="EMBL" id="LDAU01000029">
    <property type="protein sequence ID" value="KRX10359.1"/>
    <property type="molecule type" value="Genomic_DNA"/>
</dbReference>
<feature type="compositionally biased region" description="Basic and acidic residues" evidence="6">
    <location>
        <begin position="1"/>
        <end position="20"/>
    </location>
</feature>
<proteinExistence type="inferred from homology"/>
<dbReference type="Pfam" id="PF04658">
    <property type="entry name" value="TAFII55_N"/>
    <property type="match status" value="1"/>
</dbReference>
<evidence type="ECO:0000259" key="7">
    <source>
        <dbReference type="SMART" id="SM01370"/>
    </source>
</evidence>
<dbReference type="PANTHER" id="PTHR12228">
    <property type="entry name" value="TRANSCRIPTION INITIATION FACTOR TFIID 55 KD SUBUNIT-RELATED"/>
    <property type="match status" value="1"/>
</dbReference>
<dbReference type="InterPro" id="IPR037817">
    <property type="entry name" value="TAF7"/>
</dbReference>
<evidence type="ECO:0000313" key="9">
    <source>
        <dbReference type="Proteomes" id="UP000054937"/>
    </source>
</evidence>
<accession>A0A0V0R785</accession>
<dbReference type="GO" id="GO:0016251">
    <property type="term" value="F:RNA polymerase II general transcription initiation factor activity"/>
    <property type="evidence" value="ECO:0007669"/>
    <property type="project" value="TreeGrafter"/>
</dbReference>
<feature type="compositionally biased region" description="Basic and acidic residues" evidence="6">
    <location>
        <begin position="140"/>
        <end position="156"/>
    </location>
</feature>
<dbReference type="OrthoDB" id="438630at2759"/>
<evidence type="ECO:0000256" key="1">
    <source>
        <dbReference type="ARBA" id="ARBA00004123"/>
    </source>
</evidence>
<dbReference type="InParanoid" id="A0A0V0R785"/>
<comment type="subcellular location">
    <subcellularLocation>
        <location evidence="1">Nucleus</location>
    </subcellularLocation>
</comment>
<comment type="caution">
    <text evidence="8">The sequence shown here is derived from an EMBL/GenBank/DDBJ whole genome shotgun (WGS) entry which is preliminary data.</text>
</comment>
<dbReference type="GO" id="GO:0005669">
    <property type="term" value="C:transcription factor TFIID complex"/>
    <property type="evidence" value="ECO:0007669"/>
    <property type="project" value="InterPro"/>
</dbReference>
<dbReference type="Proteomes" id="UP000054937">
    <property type="component" value="Unassembled WGS sequence"/>
</dbReference>
<keyword evidence="5" id="KW-0539">Nucleus</keyword>
<feature type="compositionally biased region" description="Polar residues" evidence="6">
    <location>
        <begin position="39"/>
        <end position="53"/>
    </location>
</feature>
<dbReference type="InterPro" id="IPR006751">
    <property type="entry name" value="TAFII55_prot_cons_reg"/>
</dbReference>
<evidence type="ECO:0000256" key="5">
    <source>
        <dbReference type="ARBA" id="ARBA00023242"/>
    </source>
</evidence>
<evidence type="ECO:0000256" key="3">
    <source>
        <dbReference type="ARBA" id="ARBA00023015"/>
    </source>
</evidence>
<feature type="region of interest" description="Disordered" evidence="6">
    <location>
        <begin position="306"/>
        <end position="326"/>
    </location>
</feature>
<feature type="region of interest" description="Disordered" evidence="6">
    <location>
        <begin position="1"/>
        <end position="23"/>
    </location>
</feature>
<evidence type="ECO:0000313" key="8">
    <source>
        <dbReference type="EMBL" id="KRX10359.1"/>
    </source>
</evidence>
<dbReference type="SMART" id="SM01370">
    <property type="entry name" value="TAFII55_N"/>
    <property type="match status" value="1"/>
</dbReference>
<keyword evidence="4" id="KW-0804">Transcription</keyword>
<evidence type="ECO:0000256" key="4">
    <source>
        <dbReference type="ARBA" id="ARBA00023163"/>
    </source>
</evidence>
<feature type="compositionally biased region" description="Low complexity" evidence="6">
    <location>
        <begin position="157"/>
        <end position="171"/>
    </location>
</feature>
<name>A0A0V0R785_PSEPJ</name>
<feature type="compositionally biased region" description="Polar residues" evidence="6">
    <location>
        <begin position="79"/>
        <end position="90"/>
    </location>
</feature>
<keyword evidence="3" id="KW-0805">Transcription regulation</keyword>
<organism evidence="8 9">
    <name type="scientific">Pseudocohnilembus persalinus</name>
    <name type="common">Ciliate</name>
    <dbReference type="NCBI Taxonomy" id="266149"/>
    <lineage>
        <taxon>Eukaryota</taxon>
        <taxon>Sar</taxon>
        <taxon>Alveolata</taxon>
        <taxon>Ciliophora</taxon>
        <taxon>Intramacronucleata</taxon>
        <taxon>Oligohymenophorea</taxon>
        <taxon>Scuticociliatia</taxon>
        <taxon>Philasterida</taxon>
        <taxon>Pseudocohnilembidae</taxon>
        <taxon>Pseudocohnilembus</taxon>
    </lineage>
</organism>
<dbReference type="AlphaFoldDB" id="A0A0V0R785"/>
<gene>
    <name evidence="8" type="ORF">PPERSA_00839</name>
</gene>
<feature type="domain" description="TAFII55 protein conserved region" evidence="7">
    <location>
        <begin position="101"/>
        <end position="309"/>
    </location>
</feature>
<dbReference type="PANTHER" id="PTHR12228:SF0">
    <property type="entry name" value="TATA-BOX BINDING PROTEIN ASSOCIATED FACTOR 7"/>
    <property type="match status" value="1"/>
</dbReference>
<reference evidence="8 9" key="1">
    <citation type="journal article" date="2015" name="Sci. Rep.">
        <title>Genome of the facultative scuticociliatosis pathogen Pseudocohnilembus persalinus provides insight into its virulence through horizontal gene transfer.</title>
        <authorList>
            <person name="Xiong J."/>
            <person name="Wang G."/>
            <person name="Cheng J."/>
            <person name="Tian M."/>
            <person name="Pan X."/>
            <person name="Warren A."/>
            <person name="Jiang C."/>
            <person name="Yuan D."/>
            <person name="Miao W."/>
        </authorList>
    </citation>
    <scope>NUCLEOTIDE SEQUENCE [LARGE SCALE GENOMIC DNA]</scope>
    <source>
        <strain evidence="8">36N120E</strain>
    </source>
</reference>
<keyword evidence="9" id="KW-1185">Reference proteome</keyword>
<comment type="similarity">
    <text evidence="2">Belongs to the TAF7 family.</text>
</comment>
<sequence>MGDPEQYLKNKNEKNQRSNYHEFNAPFIQQNYIQEQCNFDSNDSQQLQNNKQSSMKKEFNNQMKQKQYKANGKTKEDQNNFNSDRSKSANFVNSINDTSIKENQMIIRFPENVAKKIHEQFELMNQHKQEQQKVKRKQQQNKDHNKQKDIDDEKNQKQNQNQQIPQMNIQITPKKKQVQPNLCKLVYDIKVGDIFQSQADVIDLPCIVESQKTKDGINFFKSNDISQMLLVHQQGVQEPSPEQAEGFKQSSKDEGIKIQKYRSDSGITDCTEQIRKKFFKQVPVVPKQKVVAVEQVIYDYQKELAQSSNKQIEGPKQPKRQYKKRI</sequence>
<feature type="region of interest" description="Disordered" evidence="6">
    <location>
        <begin position="39"/>
        <end position="90"/>
    </location>
</feature>
<evidence type="ECO:0000256" key="6">
    <source>
        <dbReference type="SAM" id="MobiDB-lite"/>
    </source>
</evidence>
<protein>
    <recommendedName>
        <fullName evidence="7">TAFII55 protein conserved region domain-containing protein</fullName>
    </recommendedName>
</protein>
<evidence type="ECO:0000256" key="2">
    <source>
        <dbReference type="ARBA" id="ARBA00009368"/>
    </source>
</evidence>